<evidence type="ECO:0000256" key="4">
    <source>
        <dbReference type="ARBA" id="ARBA00022679"/>
    </source>
</evidence>
<feature type="domain" description="Histidine kinase" evidence="8">
    <location>
        <begin position="326"/>
        <end position="543"/>
    </location>
</feature>
<evidence type="ECO:0000313" key="10">
    <source>
        <dbReference type="Proteomes" id="UP000228635"/>
    </source>
</evidence>
<dbReference type="InterPro" id="IPR036097">
    <property type="entry name" value="HisK_dim/P_sf"/>
</dbReference>
<evidence type="ECO:0000256" key="5">
    <source>
        <dbReference type="ARBA" id="ARBA00022777"/>
    </source>
</evidence>
<dbReference type="InterPro" id="IPR004358">
    <property type="entry name" value="Sig_transdc_His_kin-like_C"/>
</dbReference>
<dbReference type="PRINTS" id="PR00344">
    <property type="entry name" value="BCTRLSENSOR"/>
</dbReference>
<dbReference type="InterPro" id="IPR003594">
    <property type="entry name" value="HATPase_dom"/>
</dbReference>
<dbReference type="Gene3D" id="1.10.287.130">
    <property type="match status" value="1"/>
</dbReference>
<evidence type="ECO:0000256" key="7">
    <source>
        <dbReference type="SAM" id="Phobius"/>
    </source>
</evidence>
<dbReference type="SUPFAM" id="SSF47384">
    <property type="entry name" value="Homodimeric domain of signal transducing histidine kinase"/>
    <property type="match status" value="1"/>
</dbReference>
<dbReference type="PANTHER" id="PTHR43711">
    <property type="entry name" value="TWO-COMPONENT HISTIDINE KINASE"/>
    <property type="match status" value="1"/>
</dbReference>
<gene>
    <name evidence="9" type="ORF">COU08_01365</name>
</gene>
<name>A0A2M6WIM0_9BACT</name>
<dbReference type="Proteomes" id="UP000228635">
    <property type="component" value="Unassembled WGS sequence"/>
</dbReference>
<dbReference type="SUPFAM" id="SSF55874">
    <property type="entry name" value="ATPase domain of HSP90 chaperone/DNA topoisomerase II/histidine kinase"/>
    <property type="match status" value="1"/>
</dbReference>
<comment type="catalytic activity">
    <reaction evidence="1">
        <text>ATP + protein L-histidine = ADP + protein N-phospho-L-histidine.</text>
        <dbReference type="EC" id="2.7.13.3"/>
    </reaction>
</comment>
<evidence type="ECO:0000313" key="9">
    <source>
        <dbReference type="EMBL" id="PIT92626.1"/>
    </source>
</evidence>
<dbReference type="InterPro" id="IPR036890">
    <property type="entry name" value="HATPase_C_sf"/>
</dbReference>
<evidence type="ECO:0000256" key="2">
    <source>
        <dbReference type="ARBA" id="ARBA00012438"/>
    </source>
</evidence>
<dbReference type="AlphaFoldDB" id="A0A2M6WIM0"/>
<dbReference type="Gene3D" id="3.30.565.10">
    <property type="entry name" value="Histidine kinase-like ATPase, C-terminal domain"/>
    <property type="match status" value="1"/>
</dbReference>
<dbReference type="FunFam" id="3.30.565.10:FF:000006">
    <property type="entry name" value="Sensor histidine kinase WalK"/>
    <property type="match status" value="1"/>
</dbReference>
<organism evidence="9 10">
    <name type="scientific">Candidatus Harrisonbacteria bacterium CG10_big_fil_rev_8_21_14_0_10_42_17</name>
    <dbReference type="NCBI Taxonomy" id="1974584"/>
    <lineage>
        <taxon>Bacteria</taxon>
        <taxon>Candidatus Harrisoniibacteriota</taxon>
    </lineage>
</organism>
<keyword evidence="7" id="KW-0812">Transmembrane</keyword>
<dbReference type="Pfam" id="PF00512">
    <property type="entry name" value="HisKA"/>
    <property type="match status" value="1"/>
</dbReference>
<keyword evidence="7" id="KW-0472">Membrane</keyword>
<comment type="caution">
    <text evidence="9">The sequence shown here is derived from an EMBL/GenBank/DDBJ whole genome shotgun (WGS) entry which is preliminary data.</text>
</comment>
<evidence type="ECO:0000256" key="3">
    <source>
        <dbReference type="ARBA" id="ARBA00022553"/>
    </source>
</evidence>
<dbReference type="PANTHER" id="PTHR43711:SF31">
    <property type="entry name" value="HISTIDINE KINASE"/>
    <property type="match status" value="1"/>
</dbReference>
<proteinExistence type="predicted"/>
<feature type="transmembrane region" description="Helical" evidence="7">
    <location>
        <begin position="212"/>
        <end position="232"/>
    </location>
</feature>
<evidence type="ECO:0000256" key="1">
    <source>
        <dbReference type="ARBA" id="ARBA00000085"/>
    </source>
</evidence>
<dbReference type="InterPro" id="IPR031621">
    <property type="entry name" value="HisKA_7TM"/>
</dbReference>
<feature type="transmembrane region" description="Helical" evidence="7">
    <location>
        <begin position="46"/>
        <end position="65"/>
    </location>
</feature>
<keyword evidence="3" id="KW-0597">Phosphoprotein</keyword>
<dbReference type="Pfam" id="PF02518">
    <property type="entry name" value="HATPase_c"/>
    <property type="match status" value="1"/>
</dbReference>
<dbReference type="CDD" id="cd00082">
    <property type="entry name" value="HisKA"/>
    <property type="match status" value="1"/>
</dbReference>
<reference evidence="10" key="1">
    <citation type="submission" date="2017-09" db="EMBL/GenBank/DDBJ databases">
        <title>Depth-based differentiation of microbial function through sediment-hosted aquifers and enrichment of novel symbionts in the deep terrestrial subsurface.</title>
        <authorList>
            <person name="Probst A.J."/>
            <person name="Ladd B."/>
            <person name="Jarett J.K."/>
            <person name="Geller-Mcgrath D.E."/>
            <person name="Sieber C.M.K."/>
            <person name="Emerson J.B."/>
            <person name="Anantharaman K."/>
            <person name="Thomas B.C."/>
            <person name="Malmstrom R."/>
            <person name="Stieglmeier M."/>
            <person name="Klingl A."/>
            <person name="Woyke T."/>
            <person name="Ryan C.M."/>
            <person name="Banfield J.F."/>
        </authorList>
    </citation>
    <scope>NUCLEOTIDE SEQUENCE [LARGE SCALE GENOMIC DNA]</scope>
</reference>
<sequence length="543" mass="61065">MEAVDNVFIAHNFDLIVTGISVAAAILLGSIVFFNKSKSVTNKAFFWFSIAALLWGISNYLNYQFSSPSVILWVLRFHLFISLLYSFSLFSLFYVFPKECVIFSRAFKYILSPIVIIVSLLTLTPLVFSRLIEVAPAGQVSNPERNFGIVIFAILATFLVFGGLFIIFRKFILTKGLERAQVVYLLVGAFITFSLHISFNLVLPVFFGRLDFIPFGSIFSFPLLSLTAYAIIRHRLLDVKVVATEIVVFLLVAATLFQLVVADTVSARILNFGVFCLVLAFSILLIRSVRKEVQQRERLEVVTKELQTVNKKLTELDHLKSEFLNFASHQVKAPMNIVKGYATLISDGTSGPVSDVVKETAEKIRAAADRLIALVNNLLDLGKIEEGKMDFNFEEIDVVKLVSEMVEEYAILGKEKHLEVLFESFIPSFKLQADQQKLRQVVQNVIDNALKYTKEGFVKTELYEEGDALIVKISDSGRGMSKDLRDKLFGRFVRDEKTKREIQGTGLGLYIAKSIVEAHHGSIWAESEGEGKGSQFYIKIATY</sequence>
<dbReference type="EC" id="2.7.13.3" evidence="2"/>
<dbReference type="InterPro" id="IPR050736">
    <property type="entry name" value="Sensor_HK_Regulatory"/>
</dbReference>
<feature type="transmembrane region" description="Helical" evidence="7">
    <location>
        <begin position="148"/>
        <end position="168"/>
    </location>
</feature>
<feature type="transmembrane region" description="Helical" evidence="7">
    <location>
        <begin position="239"/>
        <end position="261"/>
    </location>
</feature>
<feature type="transmembrane region" description="Helical" evidence="7">
    <location>
        <begin position="15"/>
        <end position="34"/>
    </location>
</feature>
<dbReference type="InterPro" id="IPR005467">
    <property type="entry name" value="His_kinase_dom"/>
</dbReference>
<evidence type="ECO:0000259" key="8">
    <source>
        <dbReference type="PROSITE" id="PS50109"/>
    </source>
</evidence>
<accession>A0A2M6WIM0</accession>
<feature type="transmembrane region" description="Helical" evidence="7">
    <location>
        <begin position="77"/>
        <end position="97"/>
    </location>
</feature>
<keyword evidence="6" id="KW-0902">Two-component regulatory system</keyword>
<feature type="transmembrane region" description="Helical" evidence="7">
    <location>
        <begin position="180"/>
        <end position="206"/>
    </location>
</feature>
<dbReference type="GO" id="GO:0000155">
    <property type="term" value="F:phosphorelay sensor kinase activity"/>
    <property type="evidence" value="ECO:0007669"/>
    <property type="project" value="InterPro"/>
</dbReference>
<feature type="transmembrane region" description="Helical" evidence="7">
    <location>
        <begin position="267"/>
        <end position="286"/>
    </location>
</feature>
<feature type="transmembrane region" description="Helical" evidence="7">
    <location>
        <begin position="109"/>
        <end position="128"/>
    </location>
</feature>
<protein>
    <recommendedName>
        <fullName evidence="2">histidine kinase</fullName>
        <ecNumber evidence="2">2.7.13.3</ecNumber>
    </recommendedName>
</protein>
<evidence type="ECO:0000256" key="6">
    <source>
        <dbReference type="ARBA" id="ARBA00023012"/>
    </source>
</evidence>
<dbReference type="PROSITE" id="PS50109">
    <property type="entry name" value="HIS_KIN"/>
    <property type="match status" value="1"/>
</dbReference>
<dbReference type="SMART" id="SM00388">
    <property type="entry name" value="HisKA"/>
    <property type="match status" value="1"/>
</dbReference>
<dbReference type="SMART" id="SM00387">
    <property type="entry name" value="HATPase_c"/>
    <property type="match status" value="1"/>
</dbReference>
<dbReference type="InterPro" id="IPR003661">
    <property type="entry name" value="HisK_dim/P_dom"/>
</dbReference>
<keyword evidence="7" id="KW-1133">Transmembrane helix</keyword>
<dbReference type="EMBL" id="PFBA01000013">
    <property type="protein sequence ID" value="PIT92626.1"/>
    <property type="molecule type" value="Genomic_DNA"/>
</dbReference>
<keyword evidence="4" id="KW-0808">Transferase</keyword>
<keyword evidence="5" id="KW-0418">Kinase</keyword>
<dbReference type="Pfam" id="PF16927">
    <property type="entry name" value="HisKA_7TM"/>
    <property type="match status" value="1"/>
</dbReference>